<sequence>MKELEEKIKLLGIPRTTEISDVSAFLNQQVDPHLMKAIGDDFAAHYNDYDFDTIVTVESSGIAPAVFASLALDKPLVILKKDERERDDAVFVQQPSYSFTKGNHYYLTTKSDLIQGKKVILIDDFLAQGSVVMNVEALLRKVDAELVAIGICIAKDYQPGFQILSEKGYDVYCQAHITKLDPETQTIYFG</sequence>
<dbReference type="PANTHER" id="PTHR43864:SF1">
    <property type="entry name" value="XANTHINE PHOSPHORIBOSYLTRANSFERASE"/>
    <property type="match status" value="1"/>
</dbReference>
<evidence type="ECO:0000313" key="4">
    <source>
        <dbReference type="EMBL" id="HCS93236.1"/>
    </source>
</evidence>
<organism evidence="4 5">
    <name type="scientific">Bavariicoccus seileri</name>
    <dbReference type="NCBI Taxonomy" id="549685"/>
    <lineage>
        <taxon>Bacteria</taxon>
        <taxon>Bacillati</taxon>
        <taxon>Bacillota</taxon>
        <taxon>Bacilli</taxon>
        <taxon>Lactobacillales</taxon>
        <taxon>Enterococcaceae</taxon>
        <taxon>Bavariicoccus</taxon>
    </lineage>
</organism>
<evidence type="ECO:0000259" key="3">
    <source>
        <dbReference type="Pfam" id="PF00156"/>
    </source>
</evidence>
<evidence type="ECO:0000256" key="1">
    <source>
        <dbReference type="ARBA" id="ARBA00022679"/>
    </source>
</evidence>
<dbReference type="Proteomes" id="UP000262195">
    <property type="component" value="Unassembled WGS sequence"/>
</dbReference>
<dbReference type="InterPro" id="IPR029057">
    <property type="entry name" value="PRTase-like"/>
</dbReference>
<evidence type="ECO:0000313" key="5">
    <source>
        <dbReference type="Proteomes" id="UP000262195"/>
    </source>
</evidence>
<name>A0A3D4S3M6_9ENTE</name>
<dbReference type="Pfam" id="PF00156">
    <property type="entry name" value="Pribosyltran"/>
    <property type="match status" value="1"/>
</dbReference>
<evidence type="ECO:0000256" key="2">
    <source>
        <dbReference type="ARBA" id="ARBA00022726"/>
    </source>
</evidence>
<dbReference type="Gene3D" id="3.40.50.2020">
    <property type="match status" value="1"/>
</dbReference>
<gene>
    <name evidence="4" type="ORF">DIW15_00820</name>
</gene>
<dbReference type="EMBL" id="DQHO01000005">
    <property type="protein sequence ID" value="HCS93236.1"/>
    <property type="molecule type" value="Genomic_DNA"/>
</dbReference>
<keyword evidence="4" id="KW-0328">Glycosyltransferase</keyword>
<dbReference type="PANTHER" id="PTHR43864">
    <property type="entry name" value="HYPOXANTHINE/GUANINE PHOSPHORIBOSYLTRANSFERASE"/>
    <property type="match status" value="1"/>
</dbReference>
<proteinExistence type="predicted"/>
<feature type="domain" description="Phosphoribosyltransferase" evidence="3">
    <location>
        <begin position="35"/>
        <end position="155"/>
    </location>
</feature>
<dbReference type="SUPFAM" id="SSF53271">
    <property type="entry name" value="PRTase-like"/>
    <property type="match status" value="1"/>
</dbReference>
<accession>A0A3D4S3M6</accession>
<dbReference type="InterPro" id="IPR000836">
    <property type="entry name" value="PRTase_dom"/>
</dbReference>
<dbReference type="GO" id="GO:0016757">
    <property type="term" value="F:glycosyltransferase activity"/>
    <property type="evidence" value="ECO:0007669"/>
    <property type="project" value="UniProtKB-KW"/>
</dbReference>
<dbReference type="GO" id="GO:0006166">
    <property type="term" value="P:purine ribonucleoside salvage"/>
    <property type="evidence" value="ECO:0007669"/>
    <property type="project" value="UniProtKB-KW"/>
</dbReference>
<dbReference type="STRING" id="1121105.GCA_000421665_01679"/>
<comment type="caution">
    <text evidence="4">The sequence shown here is derived from an EMBL/GenBank/DDBJ whole genome shotgun (WGS) entry which is preliminary data.</text>
</comment>
<protein>
    <submittedName>
        <fullName evidence="4">Xanthine phosphoribosyltransferase</fullName>
    </submittedName>
</protein>
<dbReference type="CDD" id="cd06223">
    <property type="entry name" value="PRTases_typeI"/>
    <property type="match status" value="1"/>
</dbReference>
<dbReference type="AlphaFoldDB" id="A0A3D4S3M6"/>
<keyword evidence="1 4" id="KW-0808">Transferase</keyword>
<dbReference type="InterPro" id="IPR050118">
    <property type="entry name" value="Pur/Pyrimidine_PRTase"/>
</dbReference>
<keyword evidence="2" id="KW-0660">Purine salvage</keyword>
<reference evidence="4 5" key="1">
    <citation type="journal article" date="2018" name="Nat. Biotechnol.">
        <title>A standardized bacterial taxonomy based on genome phylogeny substantially revises the tree of life.</title>
        <authorList>
            <person name="Parks D.H."/>
            <person name="Chuvochina M."/>
            <person name="Waite D.W."/>
            <person name="Rinke C."/>
            <person name="Skarshewski A."/>
            <person name="Chaumeil P.A."/>
            <person name="Hugenholtz P."/>
        </authorList>
    </citation>
    <scope>NUCLEOTIDE SEQUENCE [LARGE SCALE GENOMIC DNA]</scope>
    <source>
        <strain evidence="4">UBA11306</strain>
    </source>
</reference>